<feature type="domain" description="BTB" evidence="2">
    <location>
        <begin position="38"/>
        <end position="110"/>
    </location>
</feature>
<comment type="caution">
    <text evidence="3">The sequence shown here is derived from an EMBL/GenBank/DDBJ whole genome shotgun (WGS) entry which is preliminary data.</text>
</comment>
<reference evidence="3 4" key="1">
    <citation type="journal article" date="2024" name="J Genomics">
        <title>Draft genome sequencing and assembly of Favolaschia claudopus CIRM-BRFM 2984 isolated from oak limbs.</title>
        <authorList>
            <person name="Navarro D."/>
            <person name="Drula E."/>
            <person name="Chaduli D."/>
            <person name="Cazenave R."/>
            <person name="Ahrendt S."/>
            <person name="Wang J."/>
            <person name="Lipzen A."/>
            <person name="Daum C."/>
            <person name="Barry K."/>
            <person name="Grigoriev I.V."/>
            <person name="Favel A."/>
            <person name="Rosso M.N."/>
            <person name="Martin F."/>
        </authorList>
    </citation>
    <scope>NUCLEOTIDE SEQUENCE [LARGE SCALE GENOMIC DNA]</scope>
    <source>
        <strain evidence="3 4">CIRM-BRFM 2984</strain>
    </source>
</reference>
<dbReference type="PROSITE" id="PS50097">
    <property type="entry name" value="BTB"/>
    <property type="match status" value="1"/>
</dbReference>
<gene>
    <name evidence="3" type="ORF">R3P38DRAFT_3098246</name>
</gene>
<evidence type="ECO:0000313" key="4">
    <source>
        <dbReference type="Proteomes" id="UP001362999"/>
    </source>
</evidence>
<feature type="region of interest" description="Disordered" evidence="1">
    <location>
        <begin position="1"/>
        <end position="29"/>
    </location>
</feature>
<dbReference type="Pfam" id="PF00651">
    <property type="entry name" value="BTB"/>
    <property type="match status" value="1"/>
</dbReference>
<dbReference type="CDD" id="cd18186">
    <property type="entry name" value="BTB_POZ_ZBTB_KLHL-like"/>
    <property type="match status" value="1"/>
</dbReference>
<dbReference type="SUPFAM" id="SSF54695">
    <property type="entry name" value="POZ domain"/>
    <property type="match status" value="1"/>
</dbReference>
<dbReference type="Gene3D" id="3.30.710.10">
    <property type="entry name" value="Potassium Channel Kv1.1, Chain A"/>
    <property type="match status" value="1"/>
</dbReference>
<dbReference type="SMART" id="SM00225">
    <property type="entry name" value="BTB"/>
    <property type="match status" value="1"/>
</dbReference>
<dbReference type="InterPro" id="IPR000210">
    <property type="entry name" value="BTB/POZ_dom"/>
</dbReference>
<sequence>MSTVPCKRPRTDTGSEQAEPHTSTPHATRSEKYYFDDGDLIICAGNTLFKVHKFLLSRDSSMFKDMFAVPETPIAVDGLTDETPLFVADSAEAFEALLWILYALPPELRPYQLCVPTAVDLDRILLVAEITNKYHFVSLETWSIKIIETIVPAVSFTEARMMSFLMRTMTLAERVSNEELSRDVMVAWVSALQSGVNPGPLLAILDRDGPSSLATRTYYAQLFRMKVVPGAESPNNLPYLSECEGLSEPQVTKLLFARWSLEAEFIRLSKITPPLPRGNHCAVMFHADFCIPEWKDIWRRCIGSNTVQECDSADLLQRMRWVHAYFSRNVNVGDAEISATCAQNICQFMSSLVEETRRSLGNHFRVPM</sequence>
<dbReference type="AlphaFoldDB" id="A0AAV9ZNY1"/>
<proteinExistence type="predicted"/>
<name>A0AAV9ZNY1_9AGAR</name>
<feature type="compositionally biased region" description="Polar residues" evidence="1">
    <location>
        <begin position="12"/>
        <end position="27"/>
    </location>
</feature>
<organism evidence="3 4">
    <name type="scientific">Favolaschia claudopus</name>
    <dbReference type="NCBI Taxonomy" id="2862362"/>
    <lineage>
        <taxon>Eukaryota</taxon>
        <taxon>Fungi</taxon>
        <taxon>Dikarya</taxon>
        <taxon>Basidiomycota</taxon>
        <taxon>Agaricomycotina</taxon>
        <taxon>Agaricomycetes</taxon>
        <taxon>Agaricomycetidae</taxon>
        <taxon>Agaricales</taxon>
        <taxon>Marasmiineae</taxon>
        <taxon>Mycenaceae</taxon>
        <taxon>Favolaschia</taxon>
    </lineage>
</organism>
<evidence type="ECO:0000256" key="1">
    <source>
        <dbReference type="SAM" id="MobiDB-lite"/>
    </source>
</evidence>
<dbReference type="InterPro" id="IPR011333">
    <property type="entry name" value="SKP1/BTB/POZ_sf"/>
</dbReference>
<dbReference type="EMBL" id="JAWWNJ010000126">
    <property type="protein sequence ID" value="KAK6988105.1"/>
    <property type="molecule type" value="Genomic_DNA"/>
</dbReference>
<keyword evidence="4" id="KW-1185">Reference proteome</keyword>
<protein>
    <submittedName>
        <fullName evidence="3">BTB domain-containing protein</fullName>
    </submittedName>
</protein>
<accession>A0AAV9ZNY1</accession>
<evidence type="ECO:0000259" key="2">
    <source>
        <dbReference type="PROSITE" id="PS50097"/>
    </source>
</evidence>
<evidence type="ECO:0000313" key="3">
    <source>
        <dbReference type="EMBL" id="KAK6988105.1"/>
    </source>
</evidence>
<dbReference type="Proteomes" id="UP001362999">
    <property type="component" value="Unassembled WGS sequence"/>
</dbReference>